<dbReference type="EMBL" id="WTYH01000001">
    <property type="protein sequence ID" value="MXO93253.1"/>
    <property type="molecule type" value="Genomic_DNA"/>
</dbReference>
<comment type="caution">
    <text evidence="5">The sequence shown here is derived from an EMBL/GenBank/DDBJ whole genome shotgun (WGS) entry which is preliminary data.</text>
</comment>
<dbReference type="GO" id="GO:0015159">
    <property type="term" value="F:polysaccharide transmembrane transporter activity"/>
    <property type="evidence" value="ECO:0007669"/>
    <property type="project" value="InterPro"/>
</dbReference>
<evidence type="ECO:0000313" key="6">
    <source>
        <dbReference type="Proteomes" id="UP000460626"/>
    </source>
</evidence>
<dbReference type="InterPro" id="IPR003715">
    <property type="entry name" value="Poly_export_N"/>
</dbReference>
<sequence>MIKKFNKMIFFAAAVISLPSLSGCTSGPSIEQTRAQLTLPADMPTTVDRPYRIGASDVLQINVFDEPALSLDEITVDSSGTIPFPLVGDVQVAGRTGREVATEIQDRLGAEYLRNPQVSVFVTNSARLRLTVEGDVETPGVFEIKGDTSLLQAIALAGGPTQTANLEEIIVFRHVDQAVYAAQFDLRDVRMGIEPNVPLEAGDIVVVSASGVKGLLRDALQVAPLLTALFYRII</sequence>
<evidence type="ECO:0000259" key="3">
    <source>
        <dbReference type="Pfam" id="PF02563"/>
    </source>
</evidence>
<dbReference type="OrthoDB" id="8410640at2"/>
<keyword evidence="6" id="KW-1185">Reference proteome</keyword>
<reference evidence="5 6" key="1">
    <citation type="submission" date="2019-12" db="EMBL/GenBank/DDBJ databases">
        <title>Genomic-based taxomic classification of the family Erythrobacteraceae.</title>
        <authorList>
            <person name="Xu L."/>
        </authorList>
    </citation>
    <scope>NUCLEOTIDE SEQUENCE [LARGE SCALE GENOMIC DNA]</scope>
    <source>
        <strain evidence="5 6">RC4-10-4</strain>
    </source>
</reference>
<keyword evidence="1 2" id="KW-0732">Signal</keyword>
<feature type="domain" description="Polysaccharide export protein N-terminal" evidence="3">
    <location>
        <begin position="47"/>
        <end position="122"/>
    </location>
</feature>
<dbReference type="PROSITE" id="PS51257">
    <property type="entry name" value="PROKAR_LIPOPROTEIN"/>
    <property type="match status" value="1"/>
</dbReference>
<name>A0A844ZYL9_9SPHN</name>
<evidence type="ECO:0000259" key="4">
    <source>
        <dbReference type="Pfam" id="PF10531"/>
    </source>
</evidence>
<feature type="domain" description="Soluble ligand binding" evidence="4">
    <location>
        <begin position="131"/>
        <end position="173"/>
    </location>
</feature>
<evidence type="ECO:0000256" key="2">
    <source>
        <dbReference type="SAM" id="SignalP"/>
    </source>
</evidence>
<evidence type="ECO:0000256" key="1">
    <source>
        <dbReference type="ARBA" id="ARBA00022729"/>
    </source>
</evidence>
<evidence type="ECO:0000313" key="5">
    <source>
        <dbReference type="EMBL" id="MXO93253.1"/>
    </source>
</evidence>
<dbReference type="Gene3D" id="3.10.560.10">
    <property type="entry name" value="Outer membrane lipoprotein wza domain like"/>
    <property type="match status" value="1"/>
</dbReference>
<dbReference type="Gene3D" id="3.30.1950.10">
    <property type="entry name" value="wza like domain"/>
    <property type="match status" value="1"/>
</dbReference>
<dbReference type="InterPro" id="IPR019554">
    <property type="entry name" value="Soluble_ligand-bd"/>
</dbReference>
<feature type="signal peptide" evidence="2">
    <location>
        <begin position="1"/>
        <end position="22"/>
    </location>
</feature>
<dbReference type="PANTHER" id="PTHR33619:SF3">
    <property type="entry name" value="POLYSACCHARIDE EXPORT PROTEIN GFCE-RELATED"/>
    <property type="match status" value="1"/>
</dbReference>
<dbReference type="AlphaFoldDB" id="A0A844ZYL9"/>
<dbReference type="RefSeq" id="WP_131452544.1">
    <property type="nucleotide sequence ID" value="NZ_BMJK01000001.1"/>
</dbReference>
<organism evidence="5 6">
    <name type="scientific">Aurantiacibacter arachoides</name>
    <dbReference type="NCBI Taxonomy" id="1850444"/>
    <lineage>
        <taxon>Bacteria</taxon>
        <taxon>Pseudomonadati</taxon>
        <taxon>Pseudomonadota</taxon>
        <taxon>Alphaproteobacteria</taxon>
        <taxon>Sphingomonadales</taxon>
        <taxon>Erythrobacteraceae</taxon>
        <taxon>Aurantiacibacter</taxon>
    </lineage>
</organism>
<gene>
    <name evidence="5" type="ORF">GRI62_06485</name>
</gene>
<dbReference type="Pfam" id="PF10531">
    <property type="entry name" value="SLBB"/>
    <property type="match status" value="1"/>
</dbReference>
<accession>A0A844ZYL9</accession>
<feature type="chain" id="PRO_5032812593" evidence="2">
    <location>
        <begin position="23"/>
        <end position="234"/>
    </location>
</feature>
<proteinExistence type="predicted"/>
<dbReference type="PANTHER" id="PTHR33619">
    <property type="entry name" value="POLYSACCHARIDE EXPORT PROTEIN GFCE-RELATED"/>
    <property type="match status" value="1"/>
</dbReference>
<protein>
    <submittedName>
        <fullName evidence="5">Polysaccharide export protein</fullName>
    </submittedName>
</protein>
<dbReference type="Proteomes" id="UP000460626">
    <property type="component" value="Unassembled WGS sequence"/>
</dbReference>
<dbReference type="InterPro" id="IPR049712">
    <property type="entry name" value="Poly_export"/>
</dbReference>
<dbReference type="Pfam" id="PF02563">
    <property type="entry name" value="Poly_export"/>
    <property type="match status" value="1"/>
</dbReference>